<sequence length="124" mass="13809">MDDGKRLDGVVRDVEMHGMVDGDIRNITTHENRFYATIAQRDFVSVTEQESDFHGVIGNSRVDVVGASSGTHGLVVSCAHWLILGADRDCHVHEVSKGTHGLVLRETRFVVMPRMILLVQQLSR</sequence>
<keyword evidence="2" id="KW-1185">Reference proteome</keyword>
<proteinExistence type="predicted"/>
<gene>
    <name evidence="1" type="ORF">PanWU01x14_111560</name>
</gene>
<evidence type="ECO:0000313" key="1">
    <source>
        <dbReference type="EMBL" id="PON66291.1"/>
    </source>
</evidence>
<name>A0A2P5CZ31_PARAD</name>
<dbReference type="EMBL" id="JXTB01000081">
    <property type="protein sequence ID" value="PON66291.1"/>
    <property type="molecule type" value="Genomic_DNA"/>
</dbReference>
<dbReference type="OrthoDB" id="10358161at2759"/>
<reference evidence="2" key="1">
    <citation type="submission" date="2016-06" db="EMBL/GenBank/DDBJ databases">
        <title>Parallel loss of symbiosis genes in relatives of nitrogen-fixing non-legume Parasponia.</title>
        <authorList>
            <person name="Van Velzen R."/>
            <person name="Holmer R."/>
            <person name="Bu F."/>
            <person name="Rutten L."/>
            <person name="Van Zeijl A."/>
            <person name="Liu W."/>
            <person name="Santuari L."/>
            <person name="Cao Q."/>
            <person name="Sharma T."/>
            <person name="Shen D."/>
            <person name="Roswanjaya Y."/>
            <person name="Wardhani T."/>
            <person name="Kalhor M.S."/>
            <person name="Jansen J."/>
            <person name="Van den Hoogen J."/>
            <person name="Gungor B."/>
            <person name="Hartog M."/>
            <person name="Hontelez J."/>
            <person name="Verver J."/>
            <person name="Yang W.-C."/>
            <person name="Schijlen E."/>
            <person name="Repin R."/>
            <person name="Schilthuizen M."/>
            <person name="Schranz E."/>
            <person name="Heidstra R."/>
            <person name="Miyata K."/>
            <person name="Fedorova E."/>
            <person name="Kohlen W."/>
            <person name="Bisseling T."/>
            <person name="Smit S."/>
            <person name="Geurts R."/>
        </authorList>
    </citation>
    <scope>NUCLEOTIDE SEQUENCE [LARGE SCALE GENOMIC DNA]</scope>
    <source>
        <strain evidence="2">cv. WU1-14</strain>
    </source>
</reference>
<comment type="caution">
    <text evidence="1">The sequence shown here is derived from an EMBL/GenBank/DDBJ whole genome shotgun (WGS) entry which is preliminary data.</text>
</comment>
<dbReference type="Proteomes" id="UP000237105">
    <property type="component" value="Unassembled WGS sequence"/>
</dbReference>
<organism evidence="1 2">
    <name type="scientific">Parasponia andersonii</name>
    <name type="common">Sponia andersonii</name>
    <dbReference type="NCBI Taxonomy" id="3476"/>
    <lineage>
        <taxon>Eukaryota</taxon>
        <taxon>Viridiplantae</taxon>
        <taxon>Streptophyta</taxon>
        <taxon>Embryophyta</taxon>
        <taxon>Tracheophyta</taxon>
        <taxon>Spermatophyta</taxon>
        <taxon>Magnoliopsida</taxon>
        <taxon>eudicotyledons</taxon>
        <taxon>Gunneridae</taxon>
        <taxon>Pentapetalae</taxon>
        <taxon>rosids</taxon>
        <taxon>fabids</taxon>
        <taxon>Rosales</taxon>
        <taxon>Cannabaceae</taxon>
        <taxon>Parasponia</taxon>
    </lineage>
</organism>
<protein>
    <submittedName>
        <fullName evidence="1">Uncharacterized protein</fullName>
    </submittedName>
</protein>
<accession>A0A2P5CZ31</accession>
<dbReference type="AlphaFoldDB" id="A0A2P5CZ31"/>
<evidence type="ECO:0000313" key="2">
    <source>
        <dbReference type="Proteomes" id="UP000237105"/>
    </source>
</evidence>